<gene>
    <name evidence="3" type="ORF">K489DRAFT_377083</name>
</gene>
<dbReference type="PANTHER" id="PTHR24148:SF64">
    <property type="entry name" value="HETEROKARYON INCOMPATIBILITY DOMAIN-CONTAINING PROTEIN"/>
    <property type="match status" value="1"/>
</dbReference>
<dbReference type="OrthoDB" id="2504919at2759"/>
<reference evidence="3" key="2">
    <citation type="submission" date="2020-04" db="EMBL/GenBank/DDBJ databases">
        <authorList>
            <consortium name="NCBI Genome Project"/>
        </authorList>
    </citation>
    <scope>NUCLEOTIDE SEQUENCE</scope>
    <source>
        <strain evidence="3">CBS 342.82</strain>
    </source>
</reference>
<reference evidence="3" key="3">
    <citation type="submission" date="2025-08" db="UniProtKB">
        <authorList>
            <consortium name="RefSeq"/>
        </authorList>
    </citation>
    <scope>IDENTIFICATION</scope>
    <source>
        <strain evidence="3">CBS 342.82</strain>
    </source>
</reference>
<dbReference type="GeneID" id="54361878"/>
<evidence type="ECO:0000259" key="1">
    <source>
        <dbReference type="Pfam" id="PF06985"/>
    </source>
</evidence>
<keyword evidence="2" id="KW-1185">Reference proteome</keyword>
<dbReference type="AlphaFoldDB" id="A0A6J3MIB8"/>
<dbReference type="RefSeq" id="XP_033463688.1">
    <property type="nucleotide sequence ID" value="XM_033604078.1"/>
</dbReference>
<dbReference type="PANTHER" id="PTHR24148">
    <property type="entry name" value="ANKYRIN REPEAT DOMAIN-CONTAINING PROTEIN 39 HOMOLOG-RELATED"/>
    <property type="match status" value="1"/>
</dbReference>
<accession>A0A6J3MIB8</accession>
<evidence type="ECO:0000313" key="2">
    <source>
        <dbReference type="Proteomes" id="UP000504637"/>
    </source>
</evidence>
<reference evidence="3" key="1">
    <citation type="submission" date="2020-01" db="EMBL/GenBank/DDBJ databases">
        <authorList>
            <consortium name="DOE Joint Genome Institute"/>
            <person name="Haridas S."/>
            <person name="Albert R."/>
            <person name="Binder M."/>
            <person name="Bloem J."/>
            <person name="Labutti K."/>
            <person name="Salamov A."/>
            <person name="Andreopoulos B."/>
            <person name="Baker S.E."/>
            <person name="Barry K."/>
            <person name="Bills G."/>
            <person name="Bluhm B.H."/>
            <person name="Cannon C."/>
            <person name="Castanera R."/>
            <person name="Culley D.E."/>
            <person name="Daum C."/>
            <person name="Ezra D."/>
            <person name="Gonzalez J.B."/>
            <person name="Henrissat B."/>
            <person name="Kuo A."/>
            <person name="Liang C."/>
            <person name="Lipzen A."/>
            <person name="Lutzoni F."/>
            <person name="Magnuson J."/>
            <person name="Mondo S."/>
            <person name="Nolan M."/>
            <person name="Ohm R."/>
            <person name="Pangilinan J."/>
            <person name="Park H.-J."/>
            <person name="Ramirez L."/>
            <person name="Alfaro M."/>
            <person name="Sun H."/>
            <person name="Tritt A."/>
            <person name="Yoshinaga Y."/>
            <person name="Zwiers L.-H."/>
            <person name="Turgeon B.G."/>
            <person name="Goodwin S.B."/>
            <person name="Spatafora J.W."/>
            <person name="Crous P.W."/>
            <person name="Grigoriev I.V."/>
        </authorList>
    </citation>
    <scope>NUCLEOTIDE SEQUENCE</scope>
    <source>
        <strain evidence="3">CBS 342.82</strain>
    </source>
</reference>
<protein>
    <recommendedName>
        <fullName evidence="1">Heterokaryon incompatibility domain-containing protein</fullName>
    </recommendedName>
</protein>
<proteinExistence type="predicted"/>
<dbReference type="Proteomes" id="UP000504637">
    <property type="component" value="Unplaced"/>
</dbReference>
<sequence>MNESARDTFPEFYRPLGPKFTRVFELEAGNFGDPIIGRLVPQTVDAEPYEAISYVWGTSTTKCEITIDGTRFLVTENLHSALTALRHAPTHEGNNQSDAGPILAQKRPVRRLWADAVCINQGDMPERVSQVEMMSLIYAGATRVLSWLGWEEGREGRRLTQEAMHFIAAFMEDPEAGLRDSRILLLHHDDMVGPSEELESLSVDERRQYEDQSRKWAAVKYFFEIEYFHRAWVVQELGLAREALLITAVKPNGDEVMPEKADSPMQVMTKNKSGALEVESLGWPLVSRFVELLDFQAASLVTHLNLLLWVAHHIVMVWETKEDGSPNCDFLTGMHWARILRVTDPRDRAFSLLGHPLAAIDGELVVHPDYTRTRGVIYTRLAINMIRKTKNLYILSLVDHEEDPSLVQLKWDSKFEARMPTWVPDWHSINRTTPFDYCIPAAALEDDDIRFQDGIDCENGTSLPMLLVRGWMIDKVAAVSHRMETTDFPVTHVARECAKQNPFWLDRVWELVRPDEKQLGTSESSGDEALVVLESLSLSISLGTKGEDGWVCKAGSSQTLDEHRRSFAAYVLEYHKLLQRAASHPQCIKSCGKDLTLPARSILDSLPPSAQAELRRRAEGADSSCFLECMVWPSMCRVVYRTETGLVGMGSRITQPGDLICRIRGSNDMMTVREVGEASPSIVADSRVKIAEPLSICCAYIGPTVLPARIKRGVVDGSEFGERMAELQIV</sequence>
<dbReference type="Pfam" id="PF06985">
    <property type="entry name" value="HET"/>
    <property type="match status" value="1"/>
</dbReference>
<feature type="domain" description="Heterokaryon incompatibility" evidence="1">
    <location>
        <begin position="49"/>
        <end position="236"/>
    </location>
</feature>
<evidence type="ECO:0000313" key="3">
    <source>
        <dbReference type="RefSeq" id="XP_033463688.1"/>
    </source>
</evidence>
<name>A0A6J3MIB8_9PEZI</name>
<organism evidence="3">
    <name type="scientific">Dissoconium aciculare CBS 342.82</name>
    <dbReference type="NCBI Taxonomy" id="1314786"/>
    <lineage>
        <taxon>Eukaryota</taxon>
        <taxon>Fungi</taxon>
        <taxon>Dikarya</taxon>
        <taxon>Ascomycota</taxon>
        <taxon>Pezizomycotina</taxon>
        <taxon>Dothideomycetes</taxon>
        <taxon>Dothideomycetidae</taxon>
        <taxon>Mycosphaerellales</taxon>
        <taxon>Dissoconiaceae</taxon>
        <taxon>Dissoconium</taxon>
    </lineage>
</organism>
<dbReference type="InterPro" id="IPR010730">
    <property type="entry name" value="HET"/>
</dbReference>
<dbReference type="InterPro" id="IPR052895">
    <property type="entry name" value="HetReg/Transcr_Mod"/>
</dbReference>